<evidence type="ECO:0000313" key="3">
    <source>
        <dbReference type="Proteomes" id="UP000238523"/>
    </source>
</evidence>
<feature type="region of interest" description="Disordered" evidence="1">
    <location>
        <begin position="36"/>
        <end position="60"/>
    </location>
</feature>
<evidence type="ECO:0000313" key="2">
    <source>
        <dbReference type="EMBL" id="AUW44320.1"/>
    </source>
</evidence>
<name>A0A2K9Z809_RHILE</name>
<proteinExistence type="predicted"/>
<dbReference type="AlphaFoldDB" id="A0A2K9Z809"/>
<dbReference type="Proteomes" id="UP000238523">
    <property type="component" value="Chromosome"/>
</dbReference>
<protein>
    <submittedName>
        <fullName evidence="2">Uncharacterized protein</fullName>
    </submittedName>
</protein>
<reference evidence="2 3" key="1">
    <citation type="submission" date="2017-11" db="EMBL/GenBank/DDBJ databases">
        <title>Complete genome of Rhizobium leguminosarum Norway, an ineffective micro-symbiont.</title>
        <authorList>
            <person name="Hoffrichter A."/>
            <person name="Liang J."/>
            <person name="Brachmann A."/>
            <person name="Marin M."/>
        </authorList>
    </citation>
    <scope>NUCLEOTIDE SEQUENCE [LARGE SCALE GENOMIC DNA]</scope>
    <source>
        <strain evidence="2 3">Norway</strain>
    </source>
</reference>
<gene>
    <name evidence="2" type="ORF">CUJ84_Chr003997</name>
</gene>
<organism evidence="2 3">
    <name type="scientific">Rhizobium leguminosarum</name>
    <dbReference type="NCBI Taxonomy" id="384"/>
    <lineage>
        <taxon>Bacteria</taxon>
        <taxon>Pseudomonadati</taxon>
        <taxon>Pseudomonadota</taxon>
        <taxon>Alphaproteobacteria</taxon>
        <taxon>Hyphomicrobiales</taxon>
        <taxon>Rhizobiaceae</taxon>
        <taxon>Rhizobium/Agrobacterium group</taxon>
        <taxon>Rhizobium</taxon>
    </lineage>
</organism>
<accession>A0A2K9Z809</accession>
<dbReference type="EMBL" id="CP025012">
    <property type="protein sequence ID" value="AUW44320.1"/>
    <property type="molecule type" value="Genomic_DNA"/>
</dbReference>
<evidence type="ECO:0000256" key="1">
    <source>
        <dbReference type="SAM" id="MobiDB-lite"/>
    </source>
</evidence>
<sequence length="60" mass="6263">MVLRPPIFAALPVMHVQGHFPPLAARAPRISPKEKCADGPFSSSQCHGSGCPQGRKVAGA</sequence>